<proteinExistence type="predicted"/>
<evidence type="ECO:0000313" key="1">
    <source>
        <dbReference type="EMBL" id="MEQ2578442.1"/>
    </source>
</evidence>
<reference evidence="1 2" key="1">
    <citation type="submission" date="2024-03" db="EMBL/GenBank/DDBJ databases">
        <title>Human intestinal bacterial collection.</title>
        <authorList>
            <person name="Pauvert C."/>
            <person name="Hitch T.C.A."/>
            <person name="Clavel T."/>
        </authorList>
    </citation>
    <scope>NUCLEOTIDE SEQUENCE [LARGE SCALE GENOMIC DNA]</scope>
    <source>
        <strain evidence="1 2">CLA-AA-H78B</strain>
    </source>
</reference>
<evidence type="ECO:0008006" key="3">
    <source>
        <dbReference type="Google" id="ProtNLM"/>
    </source>
</evidence>
<dbReference type="RefSeq" id="WP_349144155.1">
    <property type="nucleotide sequence ID" value="NZ_JBBMFC010000008.1"/>
</dbReference>
<accession>A0ABV1HZS9</accession>
<keyword evidence="2" id="KW-1185">Reference proteome</keyword>
<name>A0ABV1HZS9_9FIRM</name>
<evidence type="ECO:0000313" key="2">
    <source>
        <dbReference type="Proteomes" id="UP001470288"/>
    </source>
</evidence>
<comment type="caution">
    <text evidence="1">The sequence shown here is derived from an EMBL/GenBank/DDBJ whole genome shotgun (WGS) entry which is preliminary data.</text>
</comment>
<sequence length="350" mass="39922">MNNLSASVLSTEEGKAKYDQAMLKVLSDKQVLAWILKRFVSEYEHLQLEEIETKYIEPETILVSKVGVNRDSSVIKGLSEKDSSQKEGTVYYDIVFQAYYPGNEQEKIGLYINLEAQADYYPGYPLEMRGIYYGARRLSSQLKQINRETNYGCLQKVYSIWLCVGNVPACESDTVTLYDISKNDIIGSVKRNKDLYDLINVVIIRLNDDAVPEDGTMKMLQTLFSNQMSKQEKLQTLEQLGMRMNDSLEKGVDGSMNLSDYVELKGIKKGIEQGRLEGRLEGQREGRLEGRLEGQQEGLQTGMKTGIRNMIELCQDMGTTEADAQSQIIMRFHIPEDEAIKYIKTFWKSE</sequence>
<dbReference type="EMBL" id="JBBMFC010000008">
    <property type="protein sequence ID" value="MEQ2578442.1"/>
    <property type="molecule type" value="Genomic_DNA"/>
</dbReference>
<gene>
    <name evidence="1" type="ORF">WMO62_06225</name>
</gene>
<protein>
    <recommendedName>
        <fullName evidence="3">Rpn family recombination-promoting nuclease/putative transposase</fullName>
    </recommendedName>
</protein>
<dbReference type="Proteomes" id="UP001470288">
    <property type="component" value="Unassembled WGS sequence"/>
</dbReference>
<organism evidence="1 2">
    <name type="scientific">Hominiventricola aquisgranensis</name>
    <dbReference type="NCBI Taxonomy" id="3133164"/>
    <lineage>
        <taxon>Bacteria</taxon>
        <taxon>Bacillati</taxon>
        <taxon>Bacillota</taxon>
        <taxon>Clostridia</taxon>
        <taxon>Lachnospirales</taxon>
        <taxon>Lachnospiraceae</taxon>
        <taxon>Hominiventricola</taxon>
    </lineage>
</organism>